<gene>
    <name evidence="1" type="ORF">S12H4_45882</name>
</gene>
<protein>
    <submittedName>
        <fullName evidence="1">Uncharacterized protein</fullName>
    </submittedName>
</protein>
<dbReference type="AlphaFoldDB" id="X1VEP9"/>
<reference evidence="1" key="1">
    <citation type="journal article" date="2014" name="Front. Microbiol.">
        <title>High frequency of phylogenetically diverse reductive dehalogenase-homologous genes in deep subseafloor sedimentary metagenomes.</title>
        <authorList>
            <person name="Kawai M."/>
            <person name="Futagami T."/>
            <person name="Toyoda A."/>
            <person name="Takaki Y."/>
            <person name="Nishi S."/>
            <person name="Hori S."/>
            <person name="Arai W."/>
            <person name="Tsubouchi T."/>
            <person name="Morono Y."/>
            <person name="Uchiyama I."/>
            <person name="Ito T."/>
            <person name="Fujiyama A."/>
            <person name="Inagaki F."/>
            <person name="Takami H."/>
        </authorList>
    </citation>
    <scope>NUCLEOTIDE SEQUENCE</scope>
    <source>
        <strain evidence="1">Expedition CK06-06</strain>
    </source>
</reference>
<name>X1VEP9_9ZZZZ</name>
<evidence type="ECO:0000313" key="1">
    <source>
        <dbReference type="EMBL" id="GAJ12686.1"/>
    </source>
</evidence>
<comment type="caution">
    <text evidence="1">The sequence shown here is derived from an EMBL/GenBank/DDBJ whole genome shotgun (WGS) entry which is preliminary data.</text>
</comment>
<sequence length="184" mass="20760">MGIGGGQIGFDEGALFEVMAKPKRVKEVFKRDKNGNIKEKITTNFSYWDAVMLAGGPALIFAMVSSIKWIGQKVSDVMTDDEKAWYKDHYYLYLCLGPAGMKAAYEFVDQAEDQGEALAKVSAVGWKMYGRQIVENWGFGRDNWPIGQKNPAWEPVPESDVQQWKLVNTIQGGEYQGYQLKAWT</sequence>
<organism evidence="1">
    <name type="scientific">marine sediment metagenome</name>
    <dbReference type="NCBI Taxonomy" id="412755"/>
    <lineage>
        <taxon>unclassified sequences</taxon>
        <taxon>metagenomes</taxon>
        <taxon>ecological metagenomes</taxon>
    </lineage>
</organism>
<proteinExistence type="predicted"/>
<dbReference type="EMBL" id="BARW01028417">
    <property type="protein sequence ID" value="GAJ12686.1"/>
    <property type="molecule type" value="Genomic_DNA"/>
</dbReference>
<accession>X1VEP9</accession>
<feature type="non-terminal residue" evidence="1">
    <location>
        <position position="184"/>
    </location>
</feature>